<evidence type="ECO:0000313" key="3">
    <source>
        <dbReference type="Proteomes" id="UP001146793"/>
    </source>
</evidence>
<accession>A0AAV7ZU56</accession>
<name>A0AAV7ZU56_9EUKA</name>
<dbReference type="SUPFAM" id="SSF51120">
    <property type="entry name" value="beta-Roll"/>
    <property type="match status" value="1"/>
</dbReference>
<dbReference type="AlphaFoldDB" id="A0AAV7ZU56"/>
<sequence length="450" mass="50095">MSFTRIVLILLFVLAVSSYESMKVTPDQYSWNGKFKPTFPIEGLFDSKYNSDTDTPLPPGDWDWEDSSLANWRNFKDNLGNFTELFDENGDQFGWKLVTHETNADWDALGSYWEGSAGLNLAGLGPEGKIHSTGDTAFGSGPTVLSFLDAWSLDARTSTNDDLVLIGYCNNLDDPSKRSPDGKFHFQTATIHTLSGNDRVYVRDIGRAAIDLGNGNSGRTDTIDENDGDDIVAIHGNSYDFRMFGGNGNDVFFWYVDENNQEENWLGPNFFGSGGWGDALWGGDGTDRLVMVIPTDTTIVNGTGYTSKGTFRFVKVDGEFSSDQPTESDLYARYCVTCGTHEGDNRKTAIFEYRSEDESVFTAWFYVTNIEELQIGIGENAKVYEIDDVNGILNYNPDLIALEEPEFPTNYCKDVEDDTGSTTNDGNKVSEFIKSITFSMLIIQLILNLI</sequence>
<organism evidence="2 3">
    <name type="scientific">Anaeramoeba flamelloides</name>
    <dbReference type="NCBI Taxonomy" id="1746091"/>
    <lineage>
        <taxon>Eukaryota</taxon>
        <taxon>Metamonada</taxon>
        <taxon>Anaeramoebidae</taxon>
        <taxon>Anaeramoeba</taxon>
    </lineage>
</organism>
<evidence type="ECO:0000313" key="2">
    <source>
        <dbReference type="EMBL" id="KAJ3444815.1"/>
    </source>
</evidence>
<proteinExistence type="predicted"/>
<evidence type="ECO:0000256" key="1">
    <source>
        <dbReference type="SAM" id="SignalP"/>
    </source>
</evidence>
<dbReference type="InterPro" id="IPR011049">
    <property type="entry name" value="Serralysin-like_metalloprot_C"/>
</dbReference>
<comment type="caution">
    <text evidence="2">The sequence shown here is derived from an EMBL/GenBank/DDBJ whole genome shotgun (WGS) entry which is preliminary data.</text>
</comment>
<reference evidence="2" key="1">
    <citation type="submission" date="2022-08" db="EMBL/GenBank/DDBJ databases">
        <title>Novel sulphate-reducing endosymbionts in the free-living metamonad Anaeramoeba.</title>
        <authorList>
            <person name="Jerlstrom-Hultqvist J."/>
            <person name="Cepicka I."/>
            <person name="Gallot-Lavallee L."/>
            <person name="Salas-Leiva D."/>
            <person name="Curtis B.A."/>
            <person name="Zahonova K."/>
            <person name="Pipaliya S."/>
            <person name="Dacks J."/>
            <person name="Roger A.J."/>
        </authorList>
    </citation>
    <scope>NUCLEOTIDE SEQUENCE</scope>
    <source>
        <strain evidence="2">Busselton2</strain>
    </source>
</reference>
<feature type="signal peptide" evidence="1">
    <location>
        <begin position="1"/>
        <end position="18"/>
    </location>
</feature>
<keyword evidence="1" id="KW-0732">Signal</keyword>
<dbReference type="Proteomes" id="UP001146793">
    <property type="component" value="Unassembled WGS sequence"/>
</dbReference>
<protein>
    <submittedName>
        <fullName evidence="2">Uncharacterized protein</fullName>
    </submittedName>
</protein>
<feature type="chain" id="PRO_5043967251" evidence="1">
    <location>
        <begin position="19"/>
        <end position="450"/>
    </location>
</feature>
<dbReference type="EMBL" id="JANTQA010000023">
    <property type="protein sequence ID" value="KAJ3444815.1"/>
    <property type="molecule type" value="Genomic_DNA"/>
</dbReference>
<gene>
    <name evidence="2" type="ORF">M0812_10676</name>
</gene>